<evidence type="ECO:0000313" key="2">
    <source>
        <dbReference type="Proteomes" id="UP000003994"/>
    </source>
</evidence>
<evidence type="ECO:0008006" key="3">
    <source>
        <dbReference type="Google" id="ProtNLM"/>
    </source>
</evidence>
<dbReference type="Pfam" id="PF00574">
    <property type="entry name" value="CLP_protease"/>
    <property type="match status" value="1"/>
</dbReference>
<dbReference type="eggNOG" id="COG0740">
    <property type="taxonomic scope" value="Bacteria"/>
</dbReference>
<dbReference type="Proteomes" id="UP000003994">
    <property type="component" value="Unassembled WGS sequence"/>
</dbReference>
<dbReference type="EMBL" id="AGWQ01000002">
    <property type="protein sequence ID" value="EJZ88262.1"/>
    <property type="molecule type" value="Genomic_DNA"/>
</dbReference>
<accession>K0YWL4</accession>
<dbReference type="InterPro" id="IPR023562">
    <property type="entry name" value="ClpP/TepA"/>
</dbReference>
<name>K0YWL4_9ACTO</name>
<dbReference type="eggNOG" id="COG4695">
    <property type="taxonomic scope" value="Bacteria"/>
</dbReference>
<protein>
    <recommendedName>
        <fullName evidence="3">ATP-dependent Clp protease proteolytic subunit</fullName>
    </recommendedName>
</protein>
<dbReference type="PATRIC" id="fig|883077.3.peg.119"/>
<dbReference type="Gene3D" id="3.90.226.10">
    <property type="entry name" value="2-enoyl-CoA Hydratase, Chain A, domain 1"/>
    <property type="match status" value="1"/>
</dbReference>
<keyword evidence="2" id="KW-1185">Reference proteome</keyword>
<comment type="caution">
    <text evidence="1">The sequence shown here is derived from an EMBL/GenBank/DDBJ whole genome shotgun (WGS) entry which is preliminary data.</text>
</comment>
<reference evidence="1 2" key="1">
    <citation type="submission" date="2012-07" db="EMBL/GenBank/DDBJ databases">
        <title>The Genome Sequence of Actinomyces turicensis ACS-279-V-COL4.</title>
        <authorList>
            <consortium name="The Broad Institute Genome Sequencing Platform"/>
            <person name="Earl A."/>
            <person name="Ward D."/>
            <person name="Feldgarden M."/>
            <person name="Gevers D."/>
            <person name="Saerens B."/>
            <person name="Vaneechoutte M."/>
            <person name="Walker B."/>
            <person name="Young S.K."/>
            <person name="Zeng Q."/>
            <person name="Gargeya S."/>
            <person name="Fitzgerald M."/>
            <person name="Haas B."/>
            <person name="Abouelleil A."/>
            <person name="Alvarado L."/>
            <person name="Arachchi H.M."/>
            <person name="Berlin A."/>
            <person name="Chapman S.B."/>
            <person name="Goldberg J."/>
            <person name="Griggs A."/>
            <person name="Gujja S."/>
            <person name="Hansen M."/>
            <person name="Howarth C."/>
            <person name="Imamovic A."/>
            <person name="Larimer J."/>
            <person name="McCowen C."/>
            <person name="Montmayeur A."/>
            <person name="Murphy C."/>
            <person name="Neiman D."/>
            <person name="Pearson M."/>
            <person name="Priest M."/>
            <person name="Roberts A."/>
            <person name="Saif S."/>
            <person name="Shea T."/>
            <person name="Sisk P."/>
            <person name="Sykes S."/>
            <person name="Wortman J."/>
            <person name="Nusbaum C."/>
            <person name="Birren B."/>
        </authorList>
    </citation>
    <scope>NUCLEOTIDE SEQUENCE [LARGE SCALE GENOMIC DNA]</scope>
    <source>
        <strain evidence="1 2">ACS-279-V-Col4</strain>
    </source>
</reference>
<evidence type="ECO:0000313" key="1">
    <source>
        <dbReference type="EMBL" id="EJZ88262.1"/>
    </source>
</evidence>
<dbReference type="InterPro" id="IPR029045">
    <property type="entry name" value="ClpP/crotonase-like_dom_sf"/>
</dbReference>
<dbReference type="HOGENOM" id="CLU_2299691_0_0_11"/>
<proteinExistence type="predicted"/>
<dbReference type="STRING" id="883077.HMPREF9241_00123"/>
<sequence length="100" mass="10581">MRLIKWLRGDTTRKTDDHTLTGGGYSFFFGGTTSGRPVTIWLNSPGGDVVAAAQIYNMLIDYPGTVTVNIDGIAASAADVSRGHPTDGCAGCVRRQSTNC</sequence>
<organism evidence="1 2">
    <name type="scientific">Schaalia turicensis ACS-279-V-Col4</name>
    <dbReference type="NCBI Taxonomy" id="883077"/>
    <lineage>
        <taxon>Bacteria</taxon>
        <taxon>Bacillati</taxon>
        <taxon>Actinomycetota</taxon>
        <taxon>Actinomycetes</taxon>
        <taxon>Actinomycetales</taxon>
        <taxon>Actinomycetaceae</taxon>
        <taxon>Schaalia</taxon>
    </lineage>
</organism>
<gene>
    <name evidence="1" type="ORF">HMPREF9241_00123</name>
</gene>
<dbReference type="AlphaFoldDB" id="K0YWL4"/>
<dbReference type="SUPFAM" id="SSF52096">
    <property type="entry name" value="ClpP/crotonase"/>
    <property type="match status" value="1"/>
</dbReference>